<name>A0A284VI26_9EURY</name>
<dbReference type="EMBL" id="FZMP01000001">
    <property type="protein sequence ID" value="SNQ58918.1"/>
    <property type="molecule type" value="Genomic_DNA"/>
</dbReference>
<gene>
    <name evidence="3" type="ORF">MNV_10046</name>
</gene>
<dbReference type="InterPro" id="IPR024096">
    <property type="entry name" value="NO_sig/Golgi_transp_ligand-bd"/>
</dbReference>
<evidence type="ECO:0000313" key="4">
    <source>
        <dbReference type="Proteomes" id="UP000218615"/>
    </source>
</evidence>
<dbReference type="Gene3D" id="3.30.1380.20">
    <property type="entry name" value="Trafficking protein particle complex subunit 3"/>
    <property type="match status" value="1"/>
</dbReference>
<keyword evidence="4" id="KW-1185">Reference proteome</keyword>
<evidence type="ECO:0000259" key="1">
    <source>
        <dbReference type="SMART" id="SM00418"/>
    </source>
</evidence>
<dbReference type="PANTHER" id="PTHR35090">
    <property type="entry name" value="DNA-DIRECTED RNA POLYMERASE SUBUNIT I"/>
    <property type="match status" value="1"/>
</dbReference>
<dbReference type="Pfam" id="PF01022">
    <property type="entry name" value="HTH_5"/>
    <property type="match status" value="1"/>
</dbReference>
<sequence length="245" mass="27668">MIFSTDNGIVALDSPVKLKILELLRKGTTSFDELVEQSKKAKSTISVHLDDLQELNLIQEKTYSNDKRKKYYVLNSICLACSELPLRRQYNEHLDNIAVAGLNSDSFVTHLFHTVRFGMEAYGFDPKPIMKRLGNDVGAKIGQKFRANDSEGVLNELSVFWREHRLGDMKILQVASPSVIVNNCYHCGKMPNVGKTLCSMDEGIIEGVFSSRLNLHYVVKETECYGTGHNHCKFVVEAQPEKPKK</sequence>
<proteinExistence type="predicted"/>
<evidence type="ECO:0000313" key="3">
    <source>
        <dbReference type="EMBL" id="SNQ58918.1"/>
    </source>
</evidence>
<dbReference type="Proteomes" id="UP000218615">
    <property type="component" value="Unassembled WGS sequence"/>
</dbReference>
<dbReference type="Pfam" id="PF02830">
    <property type="entry name" value="V4R"/>
    <property type="match status" value="1"/>
</dbReference>
<dbReference type="CDD" id="cd00090">
    <property type="entry name" value="HTH_ARSR"/>
    <property type="match status" value="1"/>
</dbReference>
<reference evidence="4" key="1">
    <citation type="submission" date="2017-06" db="EMBL/GenBank/DDBJ databases">
        <authorList>
            <person name="Cremers G."/>
        </authorList>
    </citation>
    <scope>NUCLEOTIDE SEQUENCE [LARGE SCALE GENOMIC DNA]</scope>
</reference>
<dbReference type="InterPro" id="IPR036390">
    <property type="entry name" value="WH_DNA-bd_sf"/>
</dbReference>
<feature type="domain" description="HTH arsR-type" evidence="1">
    <location>
        <begin position="7"/>
        <end position="83"/>
    </location>
</feature>
<dbReference type="SUPFAM" id="SSF46785">
    <property type="entry name" value="Winged helix' DNA-binding domain"/>
    <property type="match status" value="1"/>
</dbReference>
<dbReference type="GO" id="GO:0003700">
    <property type="term" value="F:DNA-binding transcription factor activity"/>
    <property type="evidence" value="ECO:0007669"/>
    <property type="project" value="InterPro"/>
</dbReference>
<protein>
    <submittedName>
        <fullName evidence="3">Putative transcriptional regulator</fullName>
    </submittedName>
</protein>
<dbReference type="SMART" id="SM00418">
    <property type="entry name" value="HTH_ARSR"/>
    <property type="match status" value="1"/>
</dbReference>
<organism evidence="3 4">
    <name type="scientific">Candidatus Methanoperedens nitratireducens</name>
    <dbReference type="NCBI Taxonomy" id="1392998"/>
    <lineage>
        <taxon>Archaea</taxon>
        <taxon>Methanobacteriati</taxon>
        <taxon>Methanobacteriota</taxon>
        <taxon>Stenosarchaea group</taxon>
        <taxon>Methanomicrobia</taxon>
        <taxon>Methanosarcinales</taxon>
        <taxon>ANME-2 cluster</taxon>
        <taxon>Candidatus Methanoperedentaceae</taxon>
        <taxon>Candidatus Methanoperedens</taxon>
    </lineage>
</organism>
<dbReference type="SMART" id="SM00989">
    <property type="entry name" value="V4R"/>
    <property type="match status" value="1"/>
</dbReference>
<dbReference type="InterPro" id="IPR036388">
    <property type="entry name" value="WH-like_DNA-bd_sf"/>
</dbReference>
<accession>A0A284VI26</accession>
<dbReference type="SUPFAM" id="SSF111126">
    <property type="entry name" value="Ligand-binding domain in the NO signalling and Golgi transport"/>
    <property type="match status" value="1"/>
</dbReference>
<dbReference type="PANTHER" id="PTHR35090:SF2">
    <property type="entry name" value="ARSR FAMILY TRANSCRIPTIONAL REGULATOR"/>
    <property type="match status" value="1"/>
</dbReference>
<feature type="domain" description="4-vinyl reductase 4VR" evidence="2">
    <location>
        <begin position="176"/>
        <end position="238"/>
    </location>
</feature>
<dbReference type="InterPro" id="IPR004096">
    <property type="entry name" value="V4R"/>
</dbReference>
<dbReference type="InterPro" id="IPR011991">
    <property type="entry name" value="ArsR-like_HTH"/>
</dbReference>
<dbReference type="Gene3D" id="1.10.10.10">
    <property type="entry name" value="Winged helix-like DNA-binding domain superfamily/Winged helix DNA-binding domain"/>
    <property type="match status" value="1"/>
</dbReference>
<evidence type="ECO:0000259" key="2">
    <source>
        <dbReference type="SMART" id="SM00989"/>
    </source>
</evidence>
<dbReference type="AlphaFoldDB" id="A0A284VI26"/>
<dbReference type="InterPro" id="IPR001845">
    <property type="entry name" value="HTH_ArsR_DNA-bd_dom"/>
</dbReference>